<keyword evidence="1" id="KW-0472">Membrane</keyword>
<feature type="transmembrane region" description="Helical" evidence="1">
    <location>
        <begin position="169"/>
        <end position="190"/>
    </location>
</feature>
<evidence type="ECO:0000313" key="2">
    <source>
        <dbReference type="EMBL" id="CUJ13216.1"/>
    </source>
</evidence>
<dbReference type="Gene3D" id="2.10.260.10">
    <property type="match status" value="1"/>
</dbReference>
<dbReference type="EMBL" id="CYTV01000017">
    <property type="protein sequence ID" value="CUJ13216.1"/>
    <property type="molecule type" value="Genomic_DNA"/>
</dbReference>
<feature type="transmembrane region" description="Helical" evidence="1">
    <location>
        <begin position="130"/>
        <end position="149"/>
    </location>
</feature>
<dbReference type="Proteomes" id="UP000053096">
    <property type="component" value="Unassembled WGS sequence"/>
</dbReference>
<organism evidence="2 3">
    <name type="scientific">Bordetella pseudohinzii</name>
    <dbReference type="NCBI Taxonomy" id="1331258"/>
    <lineage>
        <taxon>Bacteria</taxon>
        <taxon>Pseudomonadati</taxon>
        <taxon>Pseudomonadota</taxon>
        <taxon>Betaproteobacteria</taxon>
        <taxon>Burkholderiales</taxon>
        <taxon>Alcaligenaceae</taxon>
        <taxon>Bordetella</taxon>
    </lineage>
</organism>
<name>A0A0J6BZC1_9BORD</name>
<keyword evidence="1" id="KW-0812">Transmembrane</keyword>
<dbReference type="AlphaFoldDB" id="A0A0J6BZC1"/>
<proteinExistence type="predicted"/>
<evidence type="ECO:0000256" key="1">
    <source>
        <dbReference type="SAM" id="Phobius"/>
    </source>
</evidence>
<accession>A0A0J6BZC1</accession>
<dbReference type="OrthoDB" id="9795766at2"/>
<evidence type="ECO:0000313" key="3">
    <source>
        <dbReference type="Proteomes" id="UP000053096"/>
    </source>
</evidence>
<protein>
    <submittedName>
        <fullName evidence="2">Growth regulator</fullName>
    </submittedName>
</protein>
<sequence length="270" mass="30186">MKARLKHLWQHVRRTLTWQNLKESRYRIAAFWLTYLPLWWFFSNPYLAGPAALALLLGADRLHARYKRALTARIEAKDGFSWDVEVNQVKVGSILDADYALIRHSVFSDVRVYVAQVLNLLRVALNSFGYCYHAIPIGLFWVGFALAVFSPETISSVLAELQGARAESIKHAVSMAGSLLALLVAFNWLLGLSRFGFINRFDEAIGTAVRKHCGVAAEGSVVLSRSFERNGLIIIQPADKRYDLDTLVAGITPENRHEPVSFGAAVGKEL</sequence>
<reference evidence="2 3" key="1">
    <citation type="submission" date="2015-09" db="EMBL/GenBank/DDBJ databases">
        <authorList>
            <person name="Jackson K.R."/>
            <person name="Lunt B.L."/>
            <person name="Fisher J.N.B."/>
            <person name="Gardner A.V."/>
            <person name="Bailey M.E."/>
            <person name="Deus L.M."/>
            <person name="Earl A.S."/>
            <person name="Gibby P.D."/>
            <person name="Hartmann K.A."/>
            <person name="Liu J.E."/>
            <person name="Manci A.M."/>
            <person name="Nielsen D.A."/>
            <person name="Solomon M.B."/>
            <person name="Breakwell D.P."/>
            <person name="Burnett S.H."/>
            <person name="Grose J.H."/>
        </authorList>
    </citation>
    <scope>NUCLEOTIDE SEQUENCE [LARGE SCALE GENOMIC DNA]</scope>
    <source>
        <strain evidence="2 3">2789STDY5608636</strain>
    </source>
</reference>
<accession>A0A0M7HTL6</accession>
<keyword evidence="1" id="KW-1133">Transmembrane helix</keyword>
<dbReference type="RefSeq" id="WP_048026654.1">
    <property type="nucleotide sequence ID" value="NZ_CAJGUP010000012.1"/>
</dbReference>
<feature type="transmembrane region" description="Helical" evidence="1">
    <location>
        <begin position="38"/>
        <end position="59"/>
    </location>
</feature>
<gene>
    <name evidence="2" type="ORF">ERS370011_03919</name>
</gene>